<comment type="caution">
    <text evidence="1">The sequence shown here is derived from an EMBL/GenBank/DDBJ whole genome shotgun (WGS) entry which is preliminary data.</text>
</comment>
<gene>
    <name evidence="1" type="ORF">C7B46_09450</name>
</gene>
<dbReference type="EMBL" id="PXYW01000019">
    <property type="protein sequence ID" value="PSR33546.1"/>
    <property type="molecule type" value="Genomic_DNA"/>
</dbReference>
<protein>
    <submittedName>
        <fullName evidence="1">DUF2197 domain-containing protein</fullName>
    </submittedName>
</protein>
<evidence type="ECO:0000313" key="1">
    <source>
        <dbReference type="EMBL" id="PSR33546.1"/>
    </source>
</evidence>
<proteinExistence type="predicted"/>
<evidence type="ECO:0000313" key="2">
    <source>
        <dbReference type="Proteomes" id="UP000242972"/>
    </source>
</evidence>
<accession>A0A2T2XGF9</accession>
<organism evidence="1 2">
    <name type="scientific">Sulfobacillus benefaciens</name>
    <dbReference type="NCBI Taxonomy" id="453960"/>
    <lineage>
        <taxon>Bacteria</taxon>
        <taxon>Bacillati</taxon>
        <taxon>Bacillota</taxon>
        <taxon>Clostridia</taxon>
        <taxon>Eubacteriales</taxon>
        <taxon>Clostridiales Family XVII. Incertae Sedis</taxon>
        <taxon>Sulfobacillus</taxon>
    </lineage>
</organism>
<sequence length="51" mass="6026">MEVKCQVCGKSVILETWSAEYEQLKQSPQHPFICRTCQDRIRSEAKNEQRL</sequence>
<dbReference type="Pfam" id="PF09963">
    <property type="entry name" value="DUF2197"/>
    <property type="match status" value="1"/>
</dbReference>
<dbReference type="InterPro" id="IPR019241">
    <property type="entry name" value="DUF2197"/>
</dbReference>
<dbReference type="AlphaFoldDB" id="A0A2T2XGF9"/>
<dbReference type="Proteomes" id="UP000242972">
    <property type="component" value="Unassembled WGS sequence"/>
</dbReference>
<name>A0A2T2XGF9_9FIRM</name>
<reference evidence="1 2" key="1">
    <citation type="journal article" date="2014" name="BMC Genomics">
        <title>Comparison of environmental and isolate Sulfobacillus genomes reveals diverse carbon, sulfur, nitrogen, and hydrogen metabolisms.</title>
        <authorList>
            <person name="Justice N.B."/>
            <person name="Norman A."/>
            <person name="Brown C.T."/>
            <person name="Singh A."/>
            <person name="Thomas B.C."/>
            <person name="Banfield J.F."/>
        </authorList>
    </citation>
    <scope>NUCLEOTIDE SEQUENCE [LARGE SCALE GENOMIC DNA]</scope>
    <source>
        <strain evidence="1">AMDSBA4</strain>
    </source>
</reference>